<feature type="region of interest" description="Disordered" evidence="1">
    <location>
        <begin position="83"/>
        <end position="116"/>
    </location>
</feature>
<evidence type="ECO:0000313" key="2">
    <source>
        <dbReference type="EMBL" id="GBO42199.1"/>
    </source>
</evidence>
<gene>
    <name evidence="2" type="ORF">AVEN_148786_1</name>
</gene>
<reference evidence="2 3" key="1">
    <citation type="journal article" date="2019" name="Sci. Rep.">
        <title>Orb-weaving spider Araneus ventricosus genome elucidates the spidroin gene catalogue.</title>
        <authorList>
            <person name="Kono N."/>
            <person name="Nakamura H."/>
            <person name="Ohtoshi R."/>
            <person name="Moran D.A.P."/>
            <person name="Shinohara A."/>
            <person name="Yoshida Y."/>
            <person name="Fujiwara M."/>
            <person name="Mori M."/>
            <person name="Tomita M."/>
            <person name="Arakawa K."/>
        </authorList>
    </citation>
    <scope>NUCLEOTIDE SEQUENCE [LARGE SCALE GENOMIC DNA]</scope>
</reference>
<dbReference type="EMBL" id="BGPR01068179">
    <property type="protein sequence ID" value="GBO42199.1"/>
    <property type="molecule type" value="Genomic_DNA"/>
</dbReference>
<dbReference type="Proteomes" id="UP000499080">
    <property type="component" value="Unassembled WGS sequence"/>
</dbReference>
<comment type="caution">
    <text evidence="2">The sequence shown here is derived from an EMBL/GenBank/DDBJ whole genome shotgun (WGS) entry which is preliminary data.</text>
</comment>
<name>A0A4Y2WY58_ARAVE</name>
<protein>
    <recommendedName>
        <fullName evidence="4">H15 domain-containing protein</fullName>
    </recommendedName>
</protein>
<organism evidence="2 3">
    <name type="scientific">Araneus ventricosus</name>
    <name type="common">Orbweaver spider</name>
    <name type="synonym">Epeira ventricosa</name>
    <dbReference type="NCBI Taxonomy" id="182803"/>
    <lineage>
        <taxon>Eukaryota</taxon>
        <taxon>Metazoa</taxon>
        <taxon>Ecdysozoa</taxon>
        <taxon>Arthropoda</taxon>
        <taxon>Chelicerata</taxon>
        <taxon>Arachnida</taxon>
        <taxon>Araneae</taxon>
        <taxon>Araneomorphae</taxon>
        <taxon>Entelegynae</taxon>
        <taxon>Araneoidea</taxon>
        <taxon>Araneidae</taxon>
        <taxon>Araneus</taxon>
    </lineage>
</organism>
<dbReference type="AlphaFoldDB" id="A0A4Y2WY58"/>
<accession>A0A4Y2WY58</accession>
<evidence type="ECO:0008006" key="4">
    <source>
        <dbReference type="Google" id="ProtNLM"/>
    </source>
</evidence>
<feature type="compositionally biased region" description="Low complexity" evidence="1">
    <location>
        <begin position="88"/>
        <end position="98"/>
    </location>
</feature>
<proteinExistence type="predicted"/>
<keyword evidence="3" id="KW-1185">Reference proteome</keyword>
<dbReference type="OrthoDB" id="6434402at2759"/>
<evidence type="ECO:0000313" key="3">
    <source>
        <dbReference type="Proteomes" id="UP000499080"/>
    </source>
</evidence>
<sequence length="145" mass="15715">MGASKDDKAKKQSKEKSKVRRWILKAVEDVEGNKGATAHHVQKFLDSKEDGISSKPEWKLILKKLLDSGHLMKNGARYVISKSKKTSGKGTKNSAASKATKKVAKKQNISVKNERPGDRDALCEDITCGLRCQEADDCGGGAGCV</sequence>
<evidence type="ECO:0000256" key="1">
    <source>
        <dbReference type="SAM" id="MobiDB-lite"/>
    </source>
</evidence>